<comment type="similarity">
    <text evidence="4">Belongs to the glycosyltransferase 29 family.</text>
</comment>
<evidence type="ECO:0000256" key="13">
    <source>
        <dbReference type="ARBA" id="ARBA00023157"/>
    </source>
</evidence>
<dbReference type="InterPro" id="IPR038578">
    <property type="entry name" value="GT29-like_sf"/>
</dbReference>
<evidence type="ECO:0000256" key="19">
    <source>
        <dbReference type="ARBA" id="ARBA00076676"/>
    </source>
</evidence>
<evidence type="ECO:0000256" key="5">
    <source>
        <dbReference type="ARBA" id="ARBA00022525"/>
    </source>
</evidence>
<evidence type="ECO:0000256" key="11">
    <source>
        <dbReference type="ARBA" id="ARBA00023034"/>
    </source>
</evidence>
<dbReference type="PANTHER" id="PTHR46059">
    <property type="entry name" value="BETA-GALACTOSIDE ALPHA-2,6-SIALYLTRANSFERASE"/>
    <property type="match status" value="1"/>
</dbReference>
<dbReference type="AlphaFoldDB" id="A0A8D8ES74"/>
<proteinExistence type="inferred from homology"/>
<name>A0A8D8ES74_CULPI</name>
<keyword evidence="13" id="KW-1015">Disulfide bond</keyword>
<keyword evidence="21" id="KW-0732">Signal</keyword>
<dbReference type="EC" id="2.4.3.1" evidence="16"/>
<sequence length="416" mass="47365">MLRNNFDATLWLLLVAYFCVTLDSSILRDVSANRSRRSVLFVKLNASERQLKAGAEKPSIRTKEEDAPRTRPYFSTSKKSYVALDTARFLCDDPESANCANKTSIYKSKVVYELRRVLKESYEENDFYRVQYRDEDRIAEETELCRLTRADVRTITWRDSPFDWNEIGRYIPPGPLFRERNATCAIVSSAGSLKGSSLGSFIDGHDIVMRFNHAPTVGYEQDVGSKTSVRVVNSQVVVKPEFELLTASLFRNVSIAAWDPGKFNQSLKEWIETPDFNLFENFKQYHQKYPGANFHLVDPRSIWRAWSALQDKTKIKIIRNPPTSGFIGLGLLLPACRYVHMIEYIPSSRMNGLCHYYDDEINSACTFGSWHPLAAEKLYVLRMNTATDFTTFQHGIVRIGADGPTPSAEGGDCQPP</sequence>
<dbReference type="GO" id="GO:0005576">
    <property type="term" value="C:extracellular region"/>
    <property type="evidence" value="ECO:0007669"/>
    <property type="project" value="UniProtKB-SubCell"/>
</dbReference>
<keyword evidence="11" id="KW-0333">Golgi apparatus</keyword>
<dbReference type="GO" id="GO:0097503">
    <property type="term" value="P:sialylation"/>
    <property type="evidence" value="ECO:0007669"/>
    <property type="project" value="TreeGrafter"/>
</dbReference>
<evidence type="ECO:0000256" key="20">
    <source>
        <dbReference type="ARBA" id="ARBA00080062"/>
    </source>
</evidence>
<evidence type="ECO:0000256" key="3">
    <source>
        <dbReference type="ARBA" id="ARBA00004922"/>
    </source>
</evidence>
<evidence type="ECO:0000256" key="14">
    <source>
        <dbReference type="ARBA" id="ARBA00023180"/>
    </source>
</evidence>
<evidence type="ECO:0000313" key="22">
    <source>
        <dbReference type="EMBL" id="CAG6444270.1"/>
    </source>
</evidence>
<evidence type="ECO:0000256" key="7">
    <source>
        <dbReference type="ARBA" id="ARBA00022679"/>
    </source>
</evidence>
<dbReference type="Gene3D" id="3.90.1480.20">
    <property type="entry name" value="Glycosyl transferase family 29"/>
    <property type="match status" value="1"/>
</dbReference>
<evidence type="ECO:0000256" key="16">
    <source>
        <dbReference type="ARBA" id="ARBA00034329"/>
    </source>
</evidence>
<reference evidence="22" key="1">
    <citation type="submission" date="2021-05" db="EMBL/GenBank/DDBJ databases">
        <authorList>
            <person name="Alioto T."/>
            <person name="Alioto T."/>
            <person name="Gomez Garrido J."/>
        </authorList>
    </citation>
    <scope>NUCLEOTIDE SEQUENCE</scope>
</reference>
<evidence type="ECO:0000256" key="1">
    <source>
        <dbReference type="ARBA" id="ARBA00004447"/>
    </source>
</evidence>
<keyword evidence="14" id="KW-0325">Glycoprotein</keyword>
<evidence type="ECO:0000256" key="10">
    <source>
        <dbReference type="ARBA" id="ARBA00022989"/>
    </source>
</evidence>
<dbReference type="EMBL" id="HBUE01002441">
    <property type="protein sequence ID" value="CAG6444270.1"/>
    <property type="molecule type" value="Transcribed_RNA"/>
</dbReference>
<evidence type="ECO:0000256" key="21">
    <source>
        <dbReference type="SAM" id="SignalP"/>
    </source>
</evidence>
<protein>
    <recommendedName>
        <fullName evidence="17">Beta-galactoside alpha-2,6-sialyltransferase 1</fullName>
        <ecNumber evidence="16">2.4.3.1</ecNumber>
    </recommendedName>
    <alternativeName>
        <fullName evidence="20">CMP-N-acetylneuraminate-beta-galactosamide-alpha-2,6-sialyltransferase 1</fullName>
    </alternativeName>
    <alternativeName>
        <fullName evidence="19">ST6Gal I</fullName>
    </alternativeName>
    <alternativeName>
        <fullName evidence="18">Sialyltransferase 1</fullName>
    </alternativeName>
</protein>
<feature type="chain" id="PRO_5034014628" description="Beta-galactoside alpha-2,6-sialyltransferase 1" evidence="21">
    <location>
        <begin position="24"/>
        <end position="416"/>
    </location>
</feature>
<keyword evidence="6 22" id="KW-0328">Glycosyltransferase</keyword>
<keyword evidence="10" id="KW-1133">Transmembrane helix</keyword>
<dbReference type="InterPro" id="IPR001675">
    <property type="entry name" value="Glyco_trans_29"/>
</dbReference>
<evidence type="ECO:0000256" key="8">
    <source>
        <dbReference type="ARBA" id="ARBA00022692"/>
    </source>
</evidence>
<keyword evidence="7 22" id="KW-0808">Transferase</keyword>
<evidence type="ECO:0000256" key="4">
    <source>
        <dbReference type="ARBA" id="ARBA00006003"/>
    </source>
</evidence>
<dbReference type="PANTHER" id="PTHR46059:SF1">
    <property type="entry name" value="BETA-GALACTOSIDE ALPHA-2,6-SIALYLTRANSFERASE"/>
    <property type="match status" value="1"/>
</dbReference>
<feature type="signal peptide" evidence="21">
    <location>
        <begin position="1"/>
        <end position="23"/>
    </location>
</feature>
<dbReference type="GO" id="GO:0003835">
    <property type="term" value="F:beta-galactoside alpha-2,6-sialyltransferase activity"/>
    <property type="evidence" value="ECO:0007669"/>
    <property type="project" value="UniProtKB-EC"/>
</dbReference>
<dbReference type="CDD" id="cd23968">
    <property type="entry name" value="GT29_ST6GAL1_2"/>
    <property type="match status" value="1"/>
</dbReference>
<comment type="pathway">
    <text evidence="3">Protein modification; protein glycosylation.</text>
</comment>
<dbReference type="FunFam" id="3.90.1480.20:FF:000012">
    <property type="entry name" value="ST6 beta-galactoside alpha-2,6-sialyltransferase 1"/>
    <property type="match status" value="1"/>
</dbReference>
<comment type="catalytic activity">
    <reaction evidence="15">
        <text>a beta-D-galactoside + CMP-N-acetyl-beta-neuraminate = an N-acetyl-alpha-neuraminyl-(2-&gt;6)-beta-D-galactosyl derivative + CMP + H(+)</text>
        <dbReference type="Rhea" id="RHEA:52104"/>
        <dbReference type="ChEBI" id="CHEBI:15378"/>
        <dbReference type="ChEBI" id="CHEBI:28034"/>
        <dbReference type="ChEBI" id="CHEBI:57812"/>
        <dbReference type="ChEBI" id="CHEBI:60377"/>
        <dbReference type="ChEBI" id="CHEBI:136398"/>
        <dbReference type="EC" id="2.4.3.1"/>
    </reaction>
</comment>
<organism evidence="22">
    <name type="scientific">Culex pipiens</name>
    <name type="common">House mosquito</name>
    <dbReference type="NCBI Taxonomy" id="7175"/>
    <lineage>
        <taxon>Eukaryota</taxon>
        <taxon>Metazoa</taxon>
        <taxon>Ecdysozoa</taxon>
        <taxon>Arthropoda</taxon>
        <taxon>Hexapoda</taxon>
        <taxon>Insecta</taxon>
        <taxon>Pterygota</taxon>
        <taxon>Neoptera</taxon>
        <taxon>Endopterygota</taxon>
        <taxon>Diptera</taxon>
        <taxon>Nematocera</taxon>
        <taxon>Culicoidea</taxon>
        <taxon>Culicidae</taxon>
        <taxon>Culicinae</taxon>
        <taxon>Culicini</taxon>
        <taxon>Culex</taxon>
        <taxon>Culex</taxon>
    </lineage>
</organism>
<comment type="subcellular location">
    <subcellularLocation>
        <location evidence="1">Golgi apparatus</location>
        <location evidence="1">Golgi stack membrane</location>
        <topology evidence="1">Single-pass type II membrane protein</topology>
    </subcellularLocation>
    <subcellularLocation>
        <location evidence="2">Secreted</location>
    </subcellularLocation>
</comment>
<evidence type="ECO:0000256" key="12">
    <source>
        <dbReference type="ARBA" id="ARBA00023136"/>
    </source>
</evidence>
<accession>A0A8D8ES74</accession>
<keyword evidence="5" id="KW-0964">Secreted</keyword>
<evidence type="ECO:0000256" key="17">
    <source>
        <dbReference type="ARBA" id="ARBA00069321"/>
    </source>
</evidence>
<evidence type="ECO:0000256" key="15">
    <source>
        <dbReference type="ARBA" id="ARBA00034249"/>
    </source>
</evidence>
<evidence type="ECO:0000256" key="6">
    <source>
        <dbReference type="ARBA" id="ARBA00022676"/>
    </source>
</evidence>
<keyword evidence="12" id="KW-0472">Membrane</keyword>
<evidence type="ECO:0000256" key="18">
    <source>
        <dbReference type="ARBA" id="ARBA00076526"/>
    </source>
</evidence>
<evidence type="ECO:0000256" key="9">
    <source>
        <dbReference type="ARBA" id="ARBA00022968"/>
    </source>
</evidence>
<keyword evidence="9" id="KW-0735">Signal-anchor</keyword>
<evidence type="ECO:0000256" key="2">
    <source>
        <dbReference type="ARBA" id="ARBA00004613"/>
    </source>
</evidence>
<dbReference type="GO" id="GO:0032580">
    <property type="term" value="C:Golgi cisterna membrane"/>
    <property type="evidence" value="ECO:0007669"/>
    <property type="project" value="UniProtKB-SubCell"/>
</dbReference>
<dbReference type="Pfam" id="PF00777">
    <property type="entry name" value="Glyco_transf_29"/>
    <property type="match status" value="1"/>
</dbReference>
<keyword evidence="8" id="KW-0812">Transmembrane</keyword>